<dbReference type="InterPro" id="IPR032277">
    <property type="entry name" value="Ribosomal_eS4_C"/>
</dbReference>
<dbReference type="GO" id="GO:0003735">
    <property type="term" value="F:structural constituent of ribosome"/>
    <property type="evidence" value="ECO:0007669"/>
    <property type="project" value="UniProtKB-UniRule"/>
</dbReference>
<evidence type="ECO:0000256" key="6">
    <source>
        <dbReference type="PIRNR" id="PIRNR002116"/>
    </source>
</evidence>
<dbReference type="EMBL" id="GDID01004630">
    <property type="protein sequence ID" value="JAP91976.1"/>
    <property type="molecule type" value="Transcribed_RNA"/>
</dbReference>
<feature type="domain" description="Small ribosomal subunit protein eS4 C-terminal" evidence="9">
    <location>
        <begin position="224"/>
        <end position="268"/>
    </location>
</feature>
<keyword evidence="3 6" id="KW-0694">RNA-binding</keyword>
<dbReference type="InterPro" id="IPR014722">
    <property type="entry name" value="Rib_uL2_dom2"/>
</dbReference>
<evidence type="ECO:0000259" key="7">
    <source>
        <dbReference type="Pfam" id="PF00900"/>
    </source>
</evidence>
<dbReference type="InterPro" id="IPR036986">
    <property type="entry name" value="S4_RNA-bd_sf"/>
</dbReference>
<dbReference type="Gene3D" id="3.10.290.10">
    <property type="entry name" value="RNA-binding S4 domain"/>
    <property type="match status" value="1"/>
</dbReference>
<dbReference type="InterPro" id="IPR018199">
    <property type="entry name" value="Ribosomal_eS4_N_CS"/>
</dbReference>
<dbReference type="AlphaFoldDB" id="A0A146K8T4"/>
<dbReference type="InterPro" id="IPR013843">
    <property type="entry name" value="Ribosomal_eS4_N"/>
</dbReference>
<dbReference type="Gene3D" id="2.40.50.740">
    <property type="match status" value="1"/>
</dbReference>
<accession>A0A146K8T4</accession>
<dbReference type="PANTHER" id="PTHR11581">
    <property type="entry name" value="30S/40S RIBOSOMAL PROTEIN S4"/>
    <property type="match status" value="1"/>
</dbReference>
<keyword evidence="2 6" id="KW-0699">rRNA-binding</keyword>
<dbReference type="Pfam" id="PF08071">
    <property type="entry name" value="RS4NT"/>
    <property type="match status" value="1"/>
</dbReference>
<reference evidence="10" key="1">
    <citation type="submission" date="2015-07" db="EMBL/GenBank/DDBJ databases">
        <title>Adaptation to a free-living lifestyle via gene acquisitions in the diplomonad Trepomonas sp. PC1.</title>
        <authorList>
            <person name="Xu F."/>
            <person name="Jerlstrom-Hultqvist J."/>
            <person name="Kolisko M."/>
            <person name="Simpson A.G.B."/>
            <person name="Roger A.J."/>
            <person name="Svard S.G."/>
            <person name="Andersson J.O."/>
        </authorList>
    </citation>
    <scope>NUCLEOTIDE SEQUENCE</scope>
    <source>
        <strain evidence="10">PC1</strain>
    </source>
</reference>
<dbReference type="InterPro" id="IPR038237">
    <property type="entry name" value="Ribosomal_eS4_central_sf"/>
</dbReference>
<dbReference type="PROSITE" id="PS00528">
    <property type="entry name" value="RIBOSOMAL_S4E"/>
    <property type="match status" value="1"/>
</dbReference>
<dbReference type="CDD" id="cd00165">
    <property type="entry name" value="S4"/>
    <property type="match status" value="1"/>
</dbReference>
<feature type="domain" description="Small ribosomal subunit protein eS4 N-terminal" evidence="8">
    <location>
        <begin position="15"/>
        <end position="50"/>
    </location>
</feature>
<evidence type="ECO:0000256" key="5">
    <source>
        <dbReference type="ARBA" id="ARBA00023274"/>
    </source>
</evidence>
<evidence type="ECO:0000256" key="2">
    <source>
        <dbReference type="ARBA" id="ARBA00022730"/>
    </source>
</evidence>
<dbReference type="InterPro" id="IPR013845">
    <property type="entry name" value="Ribosomal_eS4_central_region"/>
</dbReference>
<dbReference type="GO" id="GO:0019843">
    <property type="term" value="F:rRNA binding"/>
    <property type="evidence" value="ECO:0007669"/>
    <property type="project" value="UniProtKB-UniRule"/>
</dbReference>
<comment type="similarity">
    <text evidence="1 6">Belongs to the eukaryotic ribosomal protein eS4 family.</text>
</comment>
<evidence type="ECO:0000256" key="4">
    <source>
        <dbReference type="ARBA" id="ARBA00022980"/>
    </source>
</evidence>
<keyword evidence="5 6" id="KW-0687">Ribonucleoprotein</keyword>
<evidence type="ECO:0000256" key="1">
    <source>
        <dbReference type="ARBA" id="ARBA00007500"/>
    </source>
</evidence>
<dbReference type="FunFam" id="3.10.290.10:FF:000002">
    <property type="entry name" value="40S ribosomal protein S4"/>
    <property type="match status" value="1"/>
</dbReference>
<dbReference type="PANTHER" id="PTHR11581:SF0">
    <property type="entry name" value="SMALL RIBOSOMAL SUBUNIT PROTEIN ES4"/>
    <property type="match status" value="1"/>
</dbReference>
<evidence type="ECO:0000256" key="3">
    <source>
        <dbReference type="ARBA" id="ARBA00022884"/>
    </source>
</evidence>
<dbReference type="Pfam" id="PF16121">
    <property type="entry name" value="40S_S4_C"/>
    <property type="match status" value="1"/>
</dbReference>
<dbReference type="HAMAP" id="MF_00485">
    <property type="entry name" value="Ribosomal_eS4"/>
    <property type="match status" value="1"/>
</dbReference>
<keyword evidence="4 6" id="KW-0689">Ribosomal protein</keyword>
<gene>
    <name evidence="10" type="ORF">TPC1_16228</name>
</gene>
<evidence type="ECO:0000259" key="9">
    <source>
        <dbReference type="Pfam" id="PF16121"/>
    </source>
</evidence>
<dbReference type="GO" id="GO:0022627">
    <property type="term" value="C:cytosolic small ribosomal subunit"/>
    <property type="evidence" value="ECO:0007669"/>
    <property type="project" value="TreeGrafter"/>
</dbReference>
<evidence type="ECO:0000313" key="10">
    <source>
        <dbReference type="EMBL" id="JAP91976.1"/>
    </source>
</evidence>
<dbReference type="Gene3D" id="2.30.30.30">
    <property type="match status" value="1"/>
</dbReference>
<proteinExistence type="inferred from homology"/>
<dbReference type="InterPro" id="IPR041982">
    <property type="entry name" value="Ribosomal_eS4_KOW"/>
</dbReference>
<dbReference type="Pfam" id="PF00900">
    <property type="entry name" value="Ribosomal_S4e"/>
    <property type="match status" value="1"/>
</dbReference>
<sequence>MFNYRYSLLLTQQTRGPRLHMKRLNAPSHWMLNKMGGVYAPRPSQGPHGINECLPLTLVVRNRLHLARDMREAGMVIRNKHIIVDGKARTDEGFPTGFMDVLTVPKMNKNYRVMYDTKGRFQLVPITQAETEYKLMKINAITTGEKGIFYGHTHDGHNLRFLDVSIMTGDTVKYNIKTGQVMEVAKFEQNCLATVTGGKNCGRTGKIVEINHYDGSHTMVQLVDSQGHKFITRQSNVFVLGKEKPLVTLPKHQGIKVSIEKNRELRIQSLEKCSKHKE</sequence>
<dbReference type="PIRSF" id="PIRSF002116">
    <property type="entry name" value="Ribosomal_S4"/>
    <property type="match status" value="1"/>
</dbReference>
<name>A0A146K8T4_9EUKA</name>
<protein>
    <recommendedName>
        <fullName evidence="6">40S ribosomal protein S4</fullName>
    </recommendedName>
</protein>
<organism evidence="10">
    <name type="scientific">Trepomonas sp. PC1</name>
    <dbReference type="NCBI Taxonomy" id="1076344"/>
    <lineage>
        <taxon>Eukaryota</taxon>
        <taxon>Metamonada</taxon>
        <taxon>Diplomonadida</taxon>
        <taxon>Hexamitidae</taxon>
        <taxon>Hexamitinae</taxon>
        <taxon>Trepomonas</taxon>
    </lineage>
</organism>
<dbReference type="InterPro" id="IPR000876">
    <property type="entry name" value="Ribosomal_eS4"/>
</dbReference>
<feature type="domain" description="Small ribosomal subunit protein eS4 central region" evidence="7">
    <location>
        <begin position="107"/>
        <end position="181"/>
    </location>
</feature>
<evidence type="ECO:0000259" key="8">
    <source>
        <dbReference type="Pfam" id="PF08071"/>
    </source>
</evidence>
<dbReference type="CDD" id="cd06087">
    <property type="entry name" value="KOW_RPS4"/>
    <property type="match status" value="1"/>
</dbReference>
<dbReference type="GO" id="GO:0006412">
    <property type="term" value="P:translation"/>
    <property type="evidence" value="ECO:0007669"/>
    <property type="project" value="InterPro"/>
</dbReference>